<proteinExistence type="predicted"/>
<gene>
    <name evidence="1" type="ORF">NCTC11976_00873</name>
</gene>
<dbReference type="RefSeq" id="WP_164715635.1">
    <property type="nucleotide sequence ID" value="NZ_CAAAIT010000005.1"/>
</dbReference>
<accession>A0ABY6T3E8</accession>
<sequence>MIDKNILAPLFKTIDKVVFGIQESKEPETKPEFIEIDSEEEFDVERSMN</sequence>
<organism evidence="1 2">
    <name type="scientific">Legionella cherrii</name>
    <dbReference type="NCBI Taxonomy" id="28084"/>
    <lineage>
        <taxon>Bacteria</taxon>
        <taxon>Pseudomonadati</taxon>
        <taxon>Pseudomonadota</taxon>
        <taxon>Gammaproteobacteria</taxon>
        <taxon>Legionellales</taxon>
        <taxon>Legionellaceae</taxon>
        <taxon>Legionella</taxon>
    </lineage>
</organism>
<protein>
    <submittedName>
        <fullName evidence="1">Uncharacterized protein</fullName>
    </submittedName>
</protein>
<evidence type="ECO:0000313" key="2">
    <source>
        <dbReference type="Proteomes" id="UP000277577"/>
    </source>
</evidence>
<reference evidence="1 2" key="1">
    <citation type="submission" date="2018-12" db="EMBL/GenBank/DDBJ databases">
        <authorList>
            <consortium name="Pathogen Informatics"/>
        </authorList>
    </citation>
    <scope>NUCLEOTIDE SEQUENCE [LARGE SCALE GENOMIC DNA]</scope>
    <source>
        <strain evidence="1 2">NCTC11976</strain>
    </source>
</reference>
<dbReference type="EMBL" id="LR134173">
    <property type="protein sequence ID" value="VEB34499.1"/>
    <property type="molecule type" value="Genomic_DNA"/>
</dbReference>
<evidence type="ECO:0000313" key="1">
    <source>
        <dbReference type="EMBL" id="VEB34499.1"/>
    </source>
</evidence>
<name>A0ABY6T3E8_9GAMM</name>
<dbReference type="Proteomes" id="UP000277577">
    <property type="component" value="Chromosome"/>
</dbReference>
<keyword evidence="2" id="KW-1185">Reference proteome</keyword>